<proteinExistence type="predicted"/>
<dbReference type="EMBL" id="JAWPEI010000029">
    <property type="protein sequence ID" value="KAK4707066.1"/>
    <property type="molecule type" value="Genomic_DNA"/>
</dbReference>
<evidence type="ECO:0000313" key="1">
    <source>
        <dbReference type="EMBL" id="KAK4707066.1"/>
    </source>
</evidence>
<dbReference type="AlphaFoldDB" id="A0AAV9K166"/>
<evidence type="ECO:0000313" key="2">
    <source>
        <dbReference type="Proteomes" id="UP001311915"/>
    </source>
</evidence>
<comment type="caution">
    <text evidence="1">The sequence shown here is derived from an EMBL/GenBank/DDBJ whole genome shotgun (WGS) entry which is preliminary data.</text>
</comment>
<reference evidence="1 2" key="1">
    <citation type="submission" date="2023-10" db="EMBL/GenBank/DDBJ databases">
        <title>Genome-Wide Identification Analysis in wild type Solanum Pinnatisectum Reveals Some Genes Defensing Phytophthora Infestans.</title>
        <authorList>
            <person name="Sun C."/>
        </authorList>
    </citation>
    <scope>NUCLEOTIDE SEQUENCE [LARGE SCALE GENOMIC DNA]</scope>
    <source>
        <strain evidence="1">LQN</strain>
        <tissue evidence="1">Leaf</tissue>
    </source>
</reference>
<protein>
    <submittedName>
        <fullName evidence="1">Uncharacterized protein</fullName>
    </submittedName>
</protein>
<accession>A0AAV9K166</accession>
<organism evidence="1 2">
    <name type="scientific">Solanum pinnatisectum</name>
    <name type="common">tansyleaf nightshade</name>
    <dbReference type="NCBI Taxonomy" id="50273"/>
    <lineage>
        <taxon>Eukaryota</taxon>
        <taxon>Viridiplantae</taxon>
        <taxon>Streptophyta</taxon>
        <taxon>Embryophyta</taxon>
        <taxon>Tracheophyta</taxon>
        <taxon>Spermatophyta</taxon>
        <taxon>Magnoliopsida</taxon>
        <taxon>eudicotyledons</taxon>
        <taxon>Gunneridae</taxon>
        <taxon>Pentapetalae</taxon>
        <taxon>asterids</taxon>
        <taxon>lamiids</taxon>
        <taxon>Solanales</taxon>
        <taxon>Solanaceae</taxon>
        <taxon>Solanoideae</taxon>
        <taxon>Solaneae</taxon>
        <taxon>Solanum</taxon>
    </lineage>
</organism>
<name>A0AAV9K166_9SOLN</name>
<keyword evidence="2" id="KW-1185">Reference proteome</keyword>
<gene>
    <name evidence="1" type="ORF">R3W88_033364</name>
</gene>
<dbReference type="Proteomes" id="UP001311915">
    <property type="component" value="Unassembled WGS sequence"/>
</dbReference>
<sequence>MLTLYLSKSYAKKDLLLVRLCLSAANAITGTELILLILPPGTSSLRADATLLLPS</sequence>